<reference evidence="2 3" key="1">
    <citation type="submission" date="2017-09" db="EMBL/GenBank/DDBJ databases">
        <title>WGS assembly of Aquilegia coerulea Goldsmith.</title>
        <authorList>
            <person name="Hodges S."/>
            <person name="Kramer E."/>
            <person name="Nordborg M."/>
            <person name="Tomkins J."/>
            <person name="Borevitz J."/>
            <person name="Derieg N."/>
            <person name="Yan J."/>
            <person name="Mihaltcheva S."/>
            <person name="Hayes R.D."/>
            <person name="Rokhsar D."/>
        </authorList>
    </citation>
    <scope>NUCLEOTIDE SEQUENCE [LARGE SCALE GENOMIC DNA]</scope>
    <source>
        <strain evidence="3">cv. Goldsmith</strain>
    </source>
</reference>
<accession>A0A2G5EKK4</accession>
<evidence type="ECO:0000313" key="2">
    <source>
        <dbReference type="EMBL" id="PIA56231.1"/>
    </source>
</evidence>
<sequence length="114" mass="12572">MSDQAPDGVAVAASRPPMTSDMSNVPIPSIRPWSMSYTEVEEPYRQVEQELLPHSGIDGTQFGLISGGWNVQHAWEGVVAPQNEIGYPRDSNLEALSLGPTRQSMPQMPCDKYR</sequence>
<proteinExistence type="predicted"/>
<feature type="region of interest" description="Disordered" evidence="1">
    <location>
        <begin position="1"/>
        <end position="26"/>
    </location>
</feature>
<keyword evidence="3" id="KW-1185">Reference proteome</keyword>
<dbReference type="AlphaFoldDB" id="A0A2G5EKK4"/>
<organism evidence="2 3">
    <name type="scientific">Aquilegia coerulea</name>
    <name type="common">Rocky mountain columbine</name>
    <dbReference type="NCBI Taxonomy" id="218851"/>
    <lineage>
        <taxon>Eukaryota</taxon>
        <taxon>Viridiplantae</taxon>
        <taxon>Streptophyta</taxon>
        <taxon>Embryophyta</taxon>
        <taxon>Tracheophyta</taxon>
        <taxon>Spermatophyta</taxon>
        <taxon>Magnoliopsida</taxon>
        <taxon>Ranunculales</taxon>
        <taxon>Ranunculaceae</taxon>
        <taxon>Thalictroideae</taxon>
        <taxon>Aquilegia</taxon>
    </lineage>
</organism>
<dbReference type="EMBL" id="KZ305024">
    <property type="protein sequence ID" value="PIA56231.1"/>
    <property type="molecule type" value="Genomic_DNA"/>
</dbReference>
<name>A0A2G5EKK4_AQUCA</name>
<evidence type="ECO:0000313" key="3">
    <source>
        <dbReference type="Proteomes" id="UP000230069"/>
    </source>
</evidence>
<dbReference type="OrthoDB" id="2402896at2759"/>
<dbReference type="InParanoid" id="A0A2G5EKK4"/>
<protein>
    <submittedName>
        <fullName evidence="2">Uncharacterized protein</fullName>
    </submittedName>
</protein>
<dbReference type="Proteomes" id="UP000230069">
    <property type="component" value="Unassembled WGS sequence"/>
</dbReference>
<gene>
    <name evidence="2" type="ORF">AQUCO_00700524v1</name>
</gene>
<evidence type="ECO:0000256" key="1">
    <source>
        <dbReference type="SAM" id="MobiDB-lite"/>
    </source>
</evidence>